<organism evidence="8 9">
    <name type="scientific">Futiania mangrovi</name>
    <dbReference type="NCBI Taxonomy" id="2959716"/>
    <lineage>
        <taxon>Bacteria</taxon>
        <taxon>Pseudomonadati</taxon>
        <taxon>Pseudomonadota</taxon>
        <taxon>Alphaproteobacteria</taxon>
        <taxon>Futianiales</taxon>
        <taxon>Futianiaceae</taxon>
        <taxon>Futiania</taxon>
    </lineage>
</organism>
<keyword evidence="5 6" id="KW-0472">Membrane</keyword>
<evidence type="ECO:0000256" key="3">
    <source>
        <dbReference type="ARBA" id="ARBA00022692"/>
    </source>
</evidence>
<dbReference type="GO" id="GO:0005886">
    <property type="term" value="C:plasma membrane"/>
    <property type="evidence" value="ECO:0007669"/>
    <property type="project" value="UniProtKB-SubCell"/>
</dbReference>
<sequence length="257" mass="27456">MDGRSLAARERKAPGVAVAPARGALARLWPLAVLGVGLLLFFALGGPSYVSFDTLRENRADLIAWRAEHGVLAAFAYVALYAAVTAFSLPVASVLTLTGGFLFGWFWGGLWTVTGATLGAAVLFLAARTALGETLKARAGPFLKRFEAGFRRDMWSYLFILRLVPVFPFWLVNLAPAFLGVPLHAFLVTTFLGILPGSFVFASVGAGLGAVFDRGEDPDLSGILTDPAVFLPILALIALALVPVVYKRLVRRPGLPQ</sequence>
<evidence type="ECO:0000256" key="2">
    <source>
        <dbReference type="ARBA" id="ARBA00022475"/>
    </source>
</evidence>
<dbReference type="EMBL" id="JAMZFT010000004">
    <property type="protein sequence ID" value="MCP1337769.1"/>
    <property type="molecule type" value="Genomic_DNA"/>
</dbReference>
<evidence type="ECO:0000256" key="6">
    <source>
        <dbReference type="RuleBase" id="RU366058"/>
    </source>
</evidence>
<proteinExistence type="inferred from homology"/>
<keyword evidence="4 6" id="KW-1133">Transmembrane helix</keyword>
<comment type="similarity">
    <text evidence="6">Belongs to the TVP38/TMEM64 family.</text>
</comment>
<evidence type="ECO:0000313" key="8">
    <source>
        <dbReference type="EMBL" id="MCP1337769.1"/>
    </source>
</evidence>
<feature type="transmembrane region" description="Helical" evidence="6">
    <location>
        <begin position="28"/>
        <end position="50"/>
    </location>
</feature>
<feature type="transmembrane region" description="Helical" evidence="6">
    <location>
        <begin position="154"/>
        <end position="179"/>
    </location>
</feature>
<dbReference type="RefSeq" id="WP_269333732.1">
    <property type="nucleotide sequence ID" value="NZ_JAMZFT010000004.1"/>
</dbReference>
<dbReference type="PANTHER" id="PTHR12677:SF59">
    <property type="entry name" value="GOLGI APPARATUS MEMBRANE PROTEIN TVP38-RELATED"/>
    <property type="match status" value="1"/>
</dbReference>
<dbReference type="InterPro" id="IPR032816">
    <property type="entry name" value="VTT_dom"/>
</dbReference>
<feature type="transmembrane region" description="Helical" evidence="6">
    <location>
        <begin position="104"/>
        <end position="126"/>
    </location>
</feature>
<dbReference type="InterPro" id="IPR015414">
    <property type="entry name" value="TMEM64"/>
</dbReference>
<feature type="transmembrane region" description="Helical" evidence="6">
    <location>
        <begin position="185"/>
        <end position="212"/>
    </location>
</feature>
<comment type="caution">
    <text evidence="8">The sequence shown here is derived from an EMBL/GenBank/DDBJ whole genome shotgun (WGS) entry which is preliminary data.</text>
</comment>
<feature type="domain" description="VTT" evidence="7">
    <location>
        <begin position="92"/>
        <end position="206"/>
    </location>
</feature>
<accession>A0A9J6PGA4</accession>
<reference evidence="8" key="1">
    <citation type="submission" date="2022-06" db="EMBL/GenBank/DDBJ databases">
        <title>Isolation and Genomics of Futiania mangrovii gen. nov., sp. nov., a Rare and Metabolically-versatile member in the Class Alphaproteobacteria.</title>
        <authorList>
            <person name="Liu L."/>
            <person name="Huang W.-C."/>
            <person name="Pan J."/>
            <person name="Li J."/>
            <person name="Huang Y."/>
            <person name="Du H."/>
            <person name="Liu Y."/>
            <person name="Li M."/>
        </authorList>
    </citation>
    <scope>NUCLEOTIDE SEQUENCE</scope>
    <source>
        <strain evidence="8">FT118</strain>
    </source>
</reference>
<dbReference type="AlphaFoldDB" id="A0A9J6PGA4"/>
<feature type="transmembrane region" description="Helical" evidence="6">
    <location>
        <begin position="71"/>
        <end position="92"/>
    </location>
</feature>
<keyword evidence="3 6" id="KW-0812">Transmembrane</keyword>
<feature type="transmembrane region" description="Helical" evidence="6">
    <location>
        <begin position="224"/>
        <end position="246"/>
    </location>
</feature>
<evidence type="ECO:0000259" key="7">
    <source>
        <dbReference type="Pfam" id="PF09335"/>
    </source>
</evidence>
<evidence type="ECO:0000256" key="5">
    <source>
        <dbReference type="ARBA" id="ARBA00023136"/>
    </source>
</evidence>
<keyword evidence="2 6" id="KW-1003">Cell membrane</keyword>
<dbReference type="Proteomes" id="UP001055804">
    <property type="component" value="Unassembled WGS sequence"/>
</dbReference>
<evidence type="ECO:0000313" key="9">
    <source>
        <dbReference type="Proteomes" id="UP001055804"/>
    </source>
</evidence>
<gene>
    <name evidence="8" type="ORF">NJQ99_15210</name>
</gene>
<evidence type="ECO:0000256" key="4">
    <source>
        <dbReference type="ARBA" id="ARBA00022989"/>
    </source>
</evidence>
<protein>
    <recommendedName>
        <fullName evidence="6">TVP38/TMEM64 family membrane protein</fullName>
    </recommendedName>
</protein>
<comment type="subcellular location">
    <subcellularLocation>
        <location evidence="1 6">Cell membrane</location>
        <topology evidence="1 6">Multi-pass membrane protein</topology>
    </subcellularLocation>
</comment>
<dbReference type="Pfam" id="PF09335">
    <property type="entry name" value="VTT_dom"/>
    <property type="match status" value="1"/>
</dbReference>
<evidence type="ECO:0000256" key="1">
    <source>
        <dbReference type="ARBA" id="ARBA00004651"/>
    </source>
</evidence>
<name>A0A9J6PGA4_9PROT</name>
<keyword evidence="9" id="KW-1185">Reference proteome</keyword>
<dbReference type="PANTHER" id="PTHR12677">
    <property type="entry name" value="GOLGI APPARATUS MEMBRANE PROTEIN TVP38-RELATED"/>
    <property type="match status" value="1"/>
</dbReference>